<keyword evidence="2" id="KW-1003">Cell membrane</keyword>
<accession>A0ABV9DAM0</accession>
<protein>
    <submittedName>
        <fullName evidence="8">ABC transporter ATP-binding protein</fullName>
    </submittedName>
</protein>
<reference evidence="9" key="1">
    <citation type="journal article" date="2019" name="Int. J. Syst. Evol. Microbiol.">
        <title>The Global Catalogue of Microorganisms (GCM) 10K type strain sequencing project: providing services to taxonomists for standard genome sequencing and annotation.</title>
        <authorList>
            <consortium name="The Broad Institute Genomics Platform"/>
            <consortium name="The Broad Institute Genome Sequencing Center for Infectious Disease"/>
            <person name="Wu L."/>
            <person name="Ma J."/>
        </authorList>
    </citation>
    <scope>NUCLEOTIDE SEQUENCE [LARGE SCALE GENOMIC DNA]</scope>
    <source>
        <strain evidence="9">JCM 3369</strain>
    </source>
</reference>
<dbReference type="Pfam" id="PF00005">
    <property type="entry name" value="ABC_tran"/>
    <property type="match status" value="1"/>
</dbReference>
<dbReference type="Proteomes" id="UP001595955">
    <property type="component" value="Unassembled WGS sequence"/>
</dbReference>
<dbReference type="EMBL" id="JBHSGF010000007">
    <property type="protein sequence ID" value="MFC4555710.1"/>
    <property type="molecule type" value="Genomic_DNA"/>
</dbReference>
<dbReference type="InterPro" id="IPR027417">
    <property type="entry name" value="P-loop_NTPase"/>
</dbReference>
<keyword evidence="3" id="KW-0547">Nucleotide-binding</keyword>
<evidence type="ECO:0000256" key="1">
    <source>
        <dbReference type="ARBA" id="ARBA00022448"/>
    </source>
</evidence>
<evidence type="ECO:0000256" key="2">
    <source>
        <dbReference type="ARBA" id="ARBA00022475"/>
    </source>
</evidence>
<dbReference type="PANTHER" id="PTHR43875:SF15">
    <property type="entry name" value="TREHALOSE IMPORT ATP-BINDING PROTEIN SUGC"/>
    <property type="match status" value="1"/>
</dbReference>
<dbReference type="InterPro" id="IPR012340">
    <property type="entry name" value="NA-bd_OB-fold"/>
</dbReference>
<name>A0ABV9DAM0_9MICO</name>
<dbReference type="PROSITE" id="PS00211">
    <property type="entry name" value="ABC_TRANSPORTER_1"/>
    <property type="match status" value="1"/>
</dbReference>
<keyword evidence="9" id="KW-1185">Reference proteome</keyword>
<dbReference type="PANTHER" id="PTHR43875">
    <property type="entry name" value="MALTODEXTRIN IMPORT ATP-BINDING PROTEIN MSMX"/>
    <property type="match status" value="1"/>
</dbReference>
<dbReference type="SUPFAM" id="SSF52540">
    <property type="entry name" value="P-loop containing nucleoside triphosphate hydrolases"/>
    <property type="match status" value="1"/>
</dbReference>
<gene>
    <name evidence="8" type="ORF">ACFO3F_10675</name>
</gene>
<dbReference type="GO" id="GO:0005524">
    <property type="term" value="F:ATP binding"/>
    <property type="evidence" value="ECO:0007669"/>
    <property type="project" value="UniProtKB-KW"/>
</dbReference>
<sequence>MAAITTTALVKEYPGGVRGVDDMDVTIHDGEFFALLGPSGCGKTTLLRTIAGLEEATSGSIAIGDRDVTHLNPGDRGAAMVFQDYALFPHMNVEDNIAYPMRVRKVAKEARLDVAHRTGAGLALDGLMARRPNQLSGGQQQRVALARAVATRPDVLLLDEPLSNLDARLRLEARTFLKELQRDLKVTTVFVTHDQAEALALADRIAIMKAGKLQQLGTPREVFRRPANTFVAGFIGSTPANLVDATLGEGTILVGDQTVPLPGSLADLPGLTPGRKVIWCVRPEYLTLSPVPADGALTGEVTVIENLGASSLVSVTVGEHRLQSVVAEDDEPDPGTRVWLTASERHSLLFDPDSTQRLTP</sequence>
<dbReference type="Gene3D" id="2.40.50.140">
    <property type="entry name" value="Nucleic acid-binding proteins"/>
    <property type="match status" value="1"/>
</dbReference>
<evidence type="ECO:0000259" key="7">
    <source>
        <dbReference type="PROSITE" id="PS50893"/>
    </source>
</evidence>
<feature type="domain" description="ABC transporter" evidence="7">
    <location>
        <begin position="4"/>
        <end position="235"/>
    </location>
</feature>
<dbReference type="Pfam" id="PF08402">
    <property type="entry name" value="TOBE_2"/>
    <property type="match status" value="1"/>
</dbReference>
<keyword evidence="4 8" id="KW-0067">ATP-binding</keyword>
<dbReference type="RefSeq" id="WP_122824370.1">
    <property type="nucleotide sequence ID" value="NZ_CP033325.1"/>
</dbReference>
<comment type="caution">
    <text evidence="8">The sequence shown here is derived from an EMBL/GenBank/DDBJ whole genome shotgun (WGS) entry which is preliminary data.</text>
</comment>
<keyword evidence="5" id="KW-1278">Translocase</keyword>
<evidence type="ECO:0000313" key="9">
    <source>
        <dbReference type="Proteomes" id="UP001595955"/>
    </source>
</evidence>
<keyword evidence="6" id="KW-0472">Membrane</keyword>
<proteinExistence type="predicted"/>
<dbReference type="InterPro" id="IPR013611">
    <property type="entry name" value="Transp-assoc_OB_typ2"/>
</dbReference>
<dbReference type="SUPFAM" id="SSF50331">
    <property type="entry name" value="MOP-like"/>
    <property type="match status" value="1"/>
</dbReference>
<dbReference type="InterPro" id="IPR017871">
    <property type="entry name" value="ABC_transporter-like_CS"/>
</dbReference>
<dbReference type="SMART" id="SM00382">
    <property type="entry name" value="AAA"/>
    <property type="match status" value="1"/>
</dbReference>
<evidence type="ECO:0000256" key="6">
    <source>
        <dbReference type="ARBA" id="ARBA00023136"/>
    </source>
</evidence>
<dbReference type="InterPro" id="IPR008995">
    <property type="entry name" value="Mo/tungstate-bd_C_term_dom"/>
</dbReference>
<dbReference type="InterPro" id="IPR003439">
    <property type="entry name" value="ABC_transporter-like_ATP-bd"/>
</dbReference>
<dbReference type="Gene3D" id="2.40.50.100">
    <property type="match status" value="1"/>
</dbReference>
<dbReference type="Gene3D" id="3.40.50.300">
    <property type="entry name" value="P-loop containing nucleotide triphosphate hydrolases"/>
    <property type="match status" value="1"/>
</dbReference>
<evidence type="ECO:0000256" key="5">
    <source>
        <dbReference type="ARBA" id="ARBA00022967"/>
    </source>
</evidence>
<dbReference type="InterPro" id="IPR003593">
    <property type="entry name" value="AAA+_ATPase"/>
</dbReference>
<keyword evidence="1" id="KW-0813">Transport</keyword>
<organism evidence="8 9">
    <name type="scientific">Georgenia faecalis</name>
    <dbReference type="NCBI Taxonomy" id="2483799"/>
    <lineage>
        <taxon>Bacteria</taxon>
        <taxon>Bacillati</taxon>
        <taxon>Actinomycetota</taxon>
        <taxon>Actinomycetes</taxon>
        <taxon>Micrococcales</taxon>
        <taxon>Bogoriellaceae</taxon>
        <taxon>Georgenia</taxon>
    </lineage>
</organism>
<evidence type="ECO:0000313" key="8">
    <source>
        <dbReference type="EMBL" id="MFC4555710.1"/>
    </source>
</evidence>
<evidence type="ECO:0000256" key="4">
    <source>
        <dbReference type="ARBA" id="ARBA00022840"/>
    </source>
</evidence>
<evidence type="ECO:0000256" key="3">
    <source>
        <dbReference type="ARBA" id="ARBA00022741"/>
    </source>
</evidence>
<dbReference type="PROSITE" id="PS50893">
    <property type="entry name" value="ABC_TRANSPORTER_2"/>
    <property type="match status" value="1"/>
</dbReference>
<dbReference type="InterPro" id="IPR047641">
    <property type="entry name" value="ABC_transpr_MalK/UgpC-like"/>
</dbReference>